<dbReference type="PANTHER" id="PTHR43591">
    <property type="entry name" value="METHYLTRANSFERASE"/>
    <property type="match status" value="1"/>
</dbReference>
<dbReference type="PANTHER" id="PTHR43591:SF105">
    <property type="entry name" value="METHYLTRANSFERASE DOMAIN-CONTAINING PROTEIN-RELATED"/>
    <property type="match status" value="1"/>
</dbReference>
<accession>A0ABP0C7R9</accession>
<dbReference type="InterPro" id="IPR029063">
    <property type="entry name" value="SAM-dependent_MTases_sf"/>
</dbReference>
<comment type="caution">
    <text evidence="2">The sequence shown here is derived from an EMBL/GenBank/DDBJ whole genome shotgun (WGS) entry which is preliminary data.</text>
</comment>
<evidence type="ECO:0000313" key="3">
    <source>
        <dbReference type="Proteomes" id="UP001642405"/>
    </source>
</evidence>
<dbReference type="Gene3D" id="3.40.50.150">
    <property type="entry name" value="Vaccinia Virus protein VP39"/>
    <property type="match status" value="1"/>
</dbReference>
<evidence type="ECO:0000313" key="2">
    <source>
        <dbReference type="EMBL" id="CAK7227948.1"/>
    </source>
</evidence>
<organism evidence="2 3">
    <name type="scientific">Sporothrix curviconia</name>
    <dbReference type="NCBI Taxonomy" id="1260050"/>
    <lineage>
        <taxon>Eukaryota</taxon>
        <taxon>Fungi</taxon>
        <taxon>Dikarya</taxon>
        <taxon>Ascomycota</taxon>
        <taxon>Pezizomycotina</taxon>
        <taxon>Sordariomycetes</taxon>
        <taxon>Sordariomycetidae</taxon>
        <taxon>Ophiostomatales</taxon>
        <taxon>Ophiostomataceae</taxon>
        <taxon>Sporothrix</taxon>
    </lineage>
</organism>
<comment type="similarity">
    <text evidence="1">Belongs to the methyltransferase superfamily. LaeA methyltransferase family.</text>
</comment>
<proteinExistence type="inferred from homology"/>
<dbReference type="Pfam" id="PF13489">
    <property type="entry name" value="Methyltransf_23"/>
    <property type="match status" value="1"/>
</dbReference>
<keyword evidence="3" id="KW-1185">Reference proteome</keyword>
<dbReference type="CDD" id="cd02440">
    <property type="entry name" value="AdoMet_MTases"/>
    <property type="match status" value="1"/>
</dbReference>
<protein>
    <recommendedName>
        <fullName evidence="4">Methyltransferase domain-containing protein</fullName>
    </recommendedName>
</protein>
<gene>
    <name evidence="2" type="ORF">SCUCBS95973_006717</name>
</gene>
<dbReference type="EMBL" id="CAWUHB010000041">
    <property type="protein sequence ID" value="CAK7227948.1"/>
    <property type="molecule type" value="Genomic_DNA"/>
</dbReference>
<dbReference type="Proteomes" id="UP001642405">
    <property type="component" value="Unassembled WGS sequence"/>
</dbReference>
<reference evidence="2 3" key="1">
    <citation type="submission" date="2024-01" db="EMBL/GenBank/DDBJ databases">
        <authorList>
            <person name="Allen C."/>
            <person name="Tagirdzhanova G."/>
        </authorList>
    </citation>
    <scope>NUCLEOTIDE SEQUENCE [LARGE SCALE GENOMIC DNA]</scope>
</reference>
<dbReference type="SUPFAM" id="SSF53335">
    <property type="entry name" value="S-adenosyl-L-methionine-dependent methyltransferases"/>
    <property type="match status" value="1"/>
</dbReference>
<name>A0ABP0C7R9_9PEZI</name>
<evidence type="ECO:0000256" key="1">
    <source>
        <dbReference type="ARBA" id="ARBA00038158"/>
    </source>
</evidence>
<evidence type="ECO:0008006" key="4">
    <source>
        <dbReference type="Google" id="ProtNLM"/>
    </source>
</evidence>
<sequence>MAQHGFEHDEDFLLEADSDLSGENTDADSALGDGMSVFSSTASLRSSLINHRDENGRKYHAFKDGKYLLPTDDEELERQEYQYALCLYTFGALSFAPLTKASRVLDVGCGPGHWVIDFADCHPESHVIGVDLSPVQRFAPTNVGFEIDDLEEQWTFSLKFDYIHAMMMTGAFRDWPNFFKQAYEFLNTDGWVELQDIDFPLRCADGSLPADSALQKWTDIMMEASDKAGFLLNTCGRAAEFMRDAGFVDIVRVPYKWPIGRWPKNEKMKELGGLVRENFFGGVETMSLALFTRFLGWSLDEVRTFTEQVRQDMCNTSYHTYFDLYVTYGRKP</sequence>